<dbReference type="SMART" id="SM00257">
    <property type="entry name" value="LysM"/>
    <property type="match status" value="1"/>
</dbReference>
<dbReference type="Pfam" id="PF01476">
    <property type="entry name" value="LysM"/>
    <property type="match status" value="1"/>
</dbReference>
<dbReference type="InterPro" id="IPR018392">
    <property type="entry name" value="LysM"/>
</dbReference>
<dbReference type="CDD" id="cd00118">
    <property type="entry name" value="LysM"/>
    <property type="match status" value="1"/>
</dbReference>
<evidence type="ECO:0000313" key="3">
    <source>
        <dbReference type="EMBL" id="HIX00777.1"/>
    </source>
</evidence>
<reference evidence="3" key="1">
    <citation type="journal article" date="2021" name="PeerJ">
        <title>Extensive microbial diversity within the chicken gut microbiome revealed by metagenomics and culture.</title>
        <authorList>
            <person name="Gilroy R."/>
            <person name="Ravi A."/>
            <person name="Getino M."/>
            <person name="Pursley I."/>
            <person name="Horton D.L."/>
            <person name="Alikhan N.F."/>
            <person name="Baker D."/>
            <person name="Gharbi K."/>
            <person name="Hall N."/>
            <person name="Watson M."/>
            <person name="Adriaenssens E.M."/>
            <person name="Foster-Nyarko E."/>
            <person name="Jarju S."/>
            <person name="Secka A."/>
            <person name="Antonio M."/>
            <person name="Oren A."/>
            <person name="Chaudhuri R.R."/>
            <person name="La Ragione R."/>
            <person name="Hildebrand F."/>
            <person name="Pallen M.J."/>
        </authorList>
    </citation>
    <scope>NUCLEOTIDE SEQUENCE</scope>
    <source>
        <strain evidence="3">ChiHejej3B27-3195</strain>
    </source>
</reference>
<keyword evidence="1" id="KW-0472">Membrane</keyword>
<keyword evidence="1" id="KW-1133">Transmembrane helix</keyword>
<dbReference type="Proteomes" id="UP000824151">
    <property type="component" value="Unassembled WGS sequence"/>
</dbReference>
<dbReference type="PROSITE" id="PS51782">
    <property type="entry name" value="LYSM"/>
    <property type="match status" value="1"/>
</dbReference>
<feature type="transmembrane region" description="Helical" evidence="1">
    <location>
        <begin position="23"/>
        <end position="45"/>
    </location>
</feature>
<organism evidence="3 4">
    <name type="scientific">Candidatus Nesterenkonia stercoripullorum</name>
    <dbReference type="NCBI Taxonomy" id="2838701"/>
    <lineage>
        <taxon>Bacteria</taxon>
        <taxon>Bacillati</taxon>
        <taxon>Actinomycetota</taxon>
        <taxon>Actinomycetes</taxon>
        <taxon>Micrococcales</taxon>
        <taxon>Micrococcaceae</taxon>
        <taxon>Nesterenkonia</taxon>
    </lineage>
</organism>
<evidence type="ECO:0000313" key="4">
    <source>
        <dbReference type="Proteomes" id="UP000824151"/>
    </source>
</evidence>
<sequence>MSITHQHTGESGTGFGLTRRGRLVLIGVPVLGMVALAVAIAALLIGSSINAAQASSEAPAGVAAEEVTVGEGDTLWSVATEADSQDDVQRVIEQIAEMNDLDSTELQLGQTLYVPAGPEQ</sequence>
<dbReference type="InterPro" id="IPR056340">
    <property type="entry name" value="Rv3627c-like_N"/>
</dbReference>
<protein>
    <submittedName>
        <fullName evidence="3">LysM peptidoglycan-binding domain-containing protein</fullName>
    </submittedName>
</protein>
<evidence type="ECO:0000256" key="1">
    <source>
        <dbReference type="SAM" id="Phobius"/>
    </source>
</evidence>
<proteinExistence type="predicted"/>
<name>A0A9D2A9F0_9MICC</name>
<dbReference type="Pfam" id="PF23714">
    <property type="entry name" value="Rv3627c_N"/>
    <property type="match status" value="1"/>
</dbReference>
<gene>
    <name evidence="3" type="ORF">H9871_11630</name>
</gene>
<dbReference type="EMBL" id="DXGD01000432">
    <property type="protein sequence ID" value="HIX00777.1"/>
    <property type="molecule type" value="Genomic_DNA"/>
</dbReference>
<dbReference type="Gene3D" id="3.10.350.10">
    <property type="entry name" value="LysM domain"/>
    <property type="match status" value="1"/>
</dbReference>
<evidence type="ECO:0000259" key="2">
    <source>
        <dbReference type="PROSITE" id="PS51782"/>
    </source>
</evidence>
<comment type="caution">
    <text evidence="3">The sequence shown here is derived from an EMBL/GenBank/DDBJ whole genome shotgun (WGS) entry which is preliminary data.</text>
</comment>
<feature type="domain" description="LysM" evidence="2">
    <location>
        <begin position="65"/>
        <end position="114"/>
    </location>
</feature>
<dbReference type="InterPro" id="IPR036779">
    <property type="entry name" value="LysM_dom_sf"/>
</dbReference>
<reference evidence="3" key="2">
    <citation type="submission" date="2021-04" db="EMBL/GenBank/DDBJ databases">
        <authorList>
            <person name="Gilroy R."/>
        </authorList>
    </citation>
    <scope>NUCLEOTIDE SEQUENCE</scope>
    <source>
        <strain evidence="3">ChiHejej3B27-3195</strain>
    </source>
</reference>
<keyword evidence="1" id="KW-0812">Transmembrane</keyword>
<accession>A0A9D2A9F0</accession>
<dbReference type="AlphaFoldDB" id="A0A9D2A9F0"/>
<dbReference type="SUPFAM" id="SSF54106">
    <property type="entry name" value="LysM domain"/>
    <property type="match status" value="1"/>
</dbReference>